<dbReference type="WBParaSite" id="HPBE_0002737601-mRNA-1">
    <property type="protein sequence ID" value="HPBE_0002737601-mRNA-1"/>
    <property type="gene ID" value="HPBE_0002737601"/>
</dbReference>
<accession>A0A183GXF6</accession>
<dbReference type="Pfam" id="PF03564">
    <property type="entry name" value="DUF1759"/>
    <property type="match status" value="1"/>
</dbReference>
<evidence type="ECO:0000256" key="1">
    <source>
        <dbReference type="SAM" id="MobiDB-lite"/>
    </source>
</evidence>
<dbReference type="AlphaFoldDB" id="A0A183GXF6"/>
<dbReference type="PANTHER" id="PTHR22954:SF3">
    <property type="entry name" value="PROTEIN CBG08539"/>
    <property type="match status" value="1"/>
</dbReference>
<feature type="compositionally biased region" description="Polar residues" evidence="1">
    <location>
        <begin position="414"/>
        <end position="426"/>
    </location>
</feature>
<dbReference type="PANTHER" id="PTHR22954">
    <property type="entry name" value="RETROVIRAL PROTEASE-RELATED"/>
    <property type="match status" value="1"/>
</dbReference>
<keyword evidence="2" id="KW-1185">Reference proteome</keyword>
<organism evidence="2 3">
    <name type="scientific">Heligmosomoides polygyrus</name>
    <name type="common">Parasitic roundworm</name>
    <dbReference type="NCBI Taxonomy" id="6339"/>
    <lineage>
        <taxon>Eukaryota</taxon>
        <taxon>Metazoa</taxon>
        <taxon>Ecdysozoa</taxon>
        <taxon>Nematoda</taxon>
        <taxon>Chromadorea</taxon>
        <taxon>Rhabditida</taxon>
        <taxon>Rhabditina</taxon>
        <taxon>Rhabditomorpha</taxon>
        <taxon>Strongyloidea</taxon>
        <taxon>Heligmosomidae</taxon>
        <taxon>Heligmosomoides</taxon>
    </lineage>
</organism>
<sequence>LPPVNLLTMSTASSNNDILSEAMQALEDNVSAPQTPVNEDNAAHDSQVQAKPQFQPLMQLDKLPLESFSGDITQFHSFWSAFELAIHNNSSIPSVYKFLYLRGLLKGDARIVLQDLDPDECSYSDLVQALKRRYDRPHRTRARLHMQLKQLPKSGPAGSELRETWFRITGILHGLRKFEDFRMVLPILDLVKGKFPQDIRDKLHDVEFQKGEDFDLDAVMRHLDNIIASKEKYEDSTMLNEDSAVYVSAPQRRRTRTPSPRRQDSNTCYFCDSPEHETPQCYVKIPLFVRRRRVRAAALCYRIENAGAQDPLRVMIPDREKVATVVITVIDRRPGIVIPQEAHLGAEDAPEVRHTIAITAHTRMIDTTMDRIGEKDRTRQGDDIDLQPLTFGTVVSGMQDFHVDRRHDDYPIRTPSQIRRTQTKQLNGYGHSTRLA</sequence>
<dbReference type="InterPro" id="IPR005312">
    <property type="entry name" value="DUF1759"/>
</dbReference>
<evidence type="ECO:0000313" key="2">
    <source>
        <dbReference type="Proteomes" id="UP000050761"/>
    </source>
</evidence>
<dbReference type="Proteomes" id="UP000050761">
    <property type="component" value="Unassembled WGS sequence"/>
</dbReference>
<protein>
    <submittedName>
        <fullName evidence="3">Retrotrans_gag domain-containing protein</fullName>
    </submittedName>
</protein>
<evidence type="ECO:0000313" key="3">
    <source>
        <dbReference type="WBParaSite" id="HPBE_0002737601-mRNA-1"/>
    </source>
</evidence>
<feature type="region of interest" description="Disordered" evidence="1">
    <location>
        <begin position="413"/>
        <end position="436"/>
    </location>
</feature>
<reference evidence="3" key="1">
    <citation type="submission" date="2019-09" db="UniProtKB">
        <authorList>
            <consortium name="WormBaseParasite"/>
        </authorList>
    </citation>
    <scope>IDENTIFICATION</scope>
</reference>
<name>A0A183GXF6_HELPZ</name>
<proteinExistence type="predicted"/>